<reference evidence="3 4" key="1">
    <citation type="submission" date="2021-06" db="EMBL/GenBank/DDBJ databases">
        <title>Chromosome-level genome assembly of the red-tail catfish (Hemibagrus wyckioides).</title>
        <authorList>
            <person name="Shao F."/>
        </authorList>
    </citation>
    <scope>NUCLEOTIDE SEQUENCE [LARGE SCALE GENOMIC DNA]</scope>
    <source>
        <strain evidence="3">EC202008001</strain>
        <tissue evidence="3">Blood</tissue>
    </source>
</reference>
<keyword evidence="1" id="KW-0732">Signal</keyword>
<dbReference type="EMBL" id="JAHKSW010000028">
    <property type="protein sequence ID" value="KAG7314932.1"/>
    <property type="molecule type" value="Genomic_DNA"/>
</dbReference>
<comment type="caution">
    <text evidence="3">The sequence shown here is derived from an EMBL/GenBank/DDBJ whole genome shotgun (WGS) entry which is preliminary data.</text>
</comment>
<protein>
    <recommendedName>
        <fullName evidence="2">Reelin domain-containing protein</fullName>
    </recommendedName>
</protein>
<feature type="chain" id="PRO_5038876332" description="Reelin domain-containing protein" evidence="1">
    <location>
        <begin position="20"/>
        <end position="190"/>
    </location>
</feature>
<feature type="signal peptide" evidence="1">
    <location>
        <begin position="1"/>
        <end position="19"/>
    </location>
</feature>
<feature type="domain" description="Reelin" evidence="2">
    <location>
        <begin position="10"/>
        <end position="174"/>
    </location>
</feature>
<sequence length="190" mass="20308">MQLLLFVAVWLQILSTVAGYPNGAPVDRCGNMTPGHNVLPQTSSSPYTIMISNNTFRPNEPIRVMIEGPVYLGVLLQARSSSGTDAIGTWGIPPPNTKYLACSGNGQSAITHSSIINKNNKTIYTWIPPESLQTAFIRATVVANRTTFWINLTSERLTRAPGGGGNTAADAKMAAASVVFLTLLSSMVVQ</sequence>
<evidence type="ECO:0000259" key="2">
    <source>
        <dbReference type="PROSITE" id="PS51019"/>
    </source>
</evidence>
<evidence type="ECO:0000256" key="1">
    <source>
        <dbReference type="SAM" id="SignalP"/>
    </source>
</evidence>
<evidence type="ECO:0000313" key="4">
    <source>
        <dbReference type="Proteomes" id="UP000824219"/>
    </source>
</evidence>
<gene>
    <name evidence="3" type="ORF">KOW79_022235</name>
</gene>
<dbReference type="InterPro" id="IPR051237">
    <property type="entry name" value="Ferric-chelate_Red/DefProt"/>
</dbReference>
<dbReference type="Gene3D" id="2.60.40.4060">
    <property type="entry name" value="Reeler domain"/>
    <property type="match status" value="1"/>
</dbReference>
<proteinExistence type="predicted"/>
<dbReference type="InterPro" id="IPR042307">
    <property type="entry name" value="Reeler_sf"/>
</dbReference>
<dbReference type="PANTHER" id="PTHR45828:SF32">
    <property type="entry name" value="SI:DKEY-251I10.2"/>
    <property type="match status" value="1"/>
</dbReference>
<dbReference type="InterPro" id="IPR002861">
    <property type="entry name" value="Reeler_dom"/>
</dbReference>
<dbReference type="AlphaFoldDB" id="A0A9D3S8T8"/>
<organism evidence="3 4">
    <name type="scientific">Hemibagrus wyckioides</name>
    <dbReference type="NCBI Taxonomy" id="337641"/>
    <lineage>
        <taxon>Eukaryota</taxon>
        <taxon>Metazoa</taxon>
        <taxon>Chordata</taxon>
        <taxon>Craniata</taxon>
        <taxon>Vertebrata</taxon>
        <taxon>Euteleostomi</taxon>
        <taxon>Actinopterygii</taxon>
        <taxon>Neopterygii</taxon>
        <taxon>Teleostei</taxon>
        <taxon>Ostariophysi</taxon>
        <taxon>Siluriformes</taxon>
        <taxon>Bagridae</taxon>
        <taxon>Hemibagrus</taxon>
    </lineage>
</organism>
<dbReference type="CDD" id="cd08544">
    <property type="entry name" value="Reeler"/>
    <property type="match status" value="1"/>
</dbReference>
<evidence type="ECO:0000313" key="3">
    <source>
        <dbReference type="EMBL" id="KAG7314932.1"/>
    </source>
</evidence>
<dbReference type="Pfam" id="PF02014">
    <property type="entry name" value="Reeler"/>
    <property type="match status" value="1"/>
</dbReference>
<dbReference type="PANTHER" id="PTHR45828">
    <property type="entry name" value="CYTOCHROME B561/FERRIC REDUCTASE TRANSMEMBRANE"/>
    <property type="match status" value="1"/>
</dbReference>
<dbReference type="OrthoDB" id="6418377at2759"/>
<accession>A0A9D3S8T8</accession>
<dbReference type="Proteomes" id="UP000824219">
    <property type="component" value="Linkage Group LG28"/>
</dbReference>
<dbReference type="PROSITE" id="PS51019">
    <property type="entry name" value="REELIN"/>
    <property type="match status" value="1"/>
</dbReference>
<dbReference type="GO" id="GO:0016020">
    <property type="term" value="C:membrane"/>
    <property type="evidence" value="ECO:0007669"/>
    <property type="project" value="TreeGrafter"/>
</dbReference>
<name>A0A9D3S8T8_9TELE</name>
<keyword evidence="4" id="KW-1185">Reference proteome</keyword>